<gene>
    <name evidence="1" type="ORF">NSPWAT_2627</name>
</gene>
<reference evidence="1 2" key="1">
    <citation type="submission" date="2022-09" db="EMBL/GenBank/DDBJ databases">
        <authorList>
            <person name="Kop L."/>
        </authorList>
    </citation>
    <scope>NUCLEOTIDE SEQUENCE [LARGE SCALE GENOMIC DNA]</scope>
    <source>
        <strain evidence="1 2">347</strain>
    </source>
</reference>
<dbReference type="InterPro" id="IPR026988">
    <property type="entry name" value="YaaC-like"/>
</dbReference>
<organism evidence="1 2">
    <name type="scientific">Nitrospina watsonii</name>
    <dbReference type="NCBI Taxonomy" id="1323948"/>
    <lineage>
        <taxon>Bacteria</taxon>
        <taxon>Pseudomonadati</taxon>
        <taxon>Nitrospinota/Tectimicrobiota group</taxon>
        <taxon>Nitrospinota</taxon>
        <taxon>Nitrospinia</taxon>
        <taxon>Nitrospinales</taxon>
        <taxon>Nitrospinaceae</taxon>
        <taxon>Nitrospina</taxon>
    </lineage>
</organism>
<dbReference type="EMBL" id="OX336137">
    <property type="protein sequence ID" value="CAI2719483.1"/>
    <property type="molecule type" value="Genomic_DNA"/>
</dbReference>
<evidence type="ECO:0000313" key="2">
    <source>
        <dbReference type="Proteomes" id="UP001157733"/>
    </source>
</evidence>
<accession>A0ABN8W1I1</accession>
<protein>
    <recommendedName>
        <fullName evidence="3">YaaC-like Protein</fullName>
    </recommendedName>
</protein>
<keyword evidence="2" id="KW-1185">Reference proteome</keyword>
<sequence>MGAFSPIRLNGREIGLHKGIINQELDSRTVLTNSPWDFVQLWLKREKKDRAFFYWNQAREFSLASEGLGVQSAPLLHYYSFLNAVKALLASKEIRFKEYHGVQAAKVKTASRKISLTNEVVKIKNDGVFPSFSEYLNEKETSKTHTLQELLFNLPFIHRTYCLTYSSQREMFVPIREGMFVADKKNKQAFFQAKLSKDFSSKHVINRLPQDFDLDSKNGPDYTIRSREKISYSKPSRPTKKDLERLKKLQQTLRKDLFYINGAQTLWYVRAKTSGPSRLSRYSCTITLAAMHRLSELCRYHPLEFDSFLSGRQNWLLTEFIKQSPIQFFDEIATEITGHQFMIPNVRPAS</sequence>
<dbReference type="RefSeq" id="WP_282012312.1">
    <property type="nucleotide sequence ID" value="NZ_OX336137.1"/>
</dbReference>
<proteinExistence type="predicted"/>
<dbReference type="Pfam" id="PF14175">
    <property type="entry name" value="YaaC"/>
    <property type="match status" value="1"/>
</dbReference>
<name>A0ABN8W1I1_9BACT</name>
<dbReference type="Proteomes" id="UP001157733">
    <property type="component" value="Chromosome"/>
</dbReference>
<evidence type="ECO:0008006" key="3">
    <source>
        <dbReference type="Google" id="ProtNLM"/>
    </source>
</evidence>
<evidence type="ECO:0000313" key="1">
    <source>
        <dbReference type="EMBL" id="CAI2719483.1"/>
    </source>
</evidence>